<dbReference type="OrthoDB" id="9801549at2"/>
<evidence type="ECO:0000256" key="2">
    <source>
        <dbReference type="ARBA" id="ARBA00010190"/>
    </source>
</evidence>
<keyword evidence="4 8" id="KW-0547">Nucleotide-binding</keyword>
<dbReference type="PROSITE" id="PS01058">
    <property type="entry name" value="SAICAR_SYNTHETASE_2"/>
    <property type="match status" value="1"/>
</dbReference>
<dbReference type="InterPro" id="IPR050089">
    <property type="entry name" value="SAICAR_synthetase"/>
</dbReference>
<evidence type="ECO:0000256" key="6">
    <source>
        <dbReference type="ARBA" id="ARBA00022840"/>
    </source>
</evidence>
<dbReference type="EMBL" id="CP016503">
    <property type="protein sequence ID" value="ANV98041.1"/>
    <property type="molecule type" value="Genomic_DNA"/>
</dbReference>
<dbReference type="UniPathway" id="UPA00074">
    <property type="reaction ID" value="UER00131"/>
</dbReference>
<gene>
    <name evidence="8" type="primary">purC</name>
    <name evidence="10" type="ORF">BBW65_04140</name>
</gene>
<reference evidence="11" key="1">
    <citation type="submission" date="2016-07" db="EMBL/GenBank/DDBJ databases">
        <authorList>
            <person name="Florea S."/>
            <person name="Webb J.S."/>
            <person name="Jaromczyk J."/>
            <person name="Schardl C.L."/>
        </authorList>
    </citation>
    <scope>NUCLEOTIDE SEQUENCE [LARGE SCALE GENOMIC DNA]</scope>
    <source>
        <strain evidence="11">MIT 01-6242</strain>
    </source>
</reference>
<dbReference type="KEGG" id="het:BBW65_04140"/>
<dbReference type="Proteomes" id="UP000092884">
    <property type="component" value="Chromosome"/>
</dbReference>
<evidence type="ECO:0000313" key="11">
    <source>
        <dbReference type="Proteomes" id="UP000092884"/>
    </source>
</evidence>
<organism evidence="10 11">
    <name type="scientific">Helicobacter enhydrae</name>
    <dbReference type="NCBI Taxonomy" id="222136"/>
    <lineage>
        <taxon>Bacteria</taxon>
        <taxon>Pseudomonadati</taxon>
        <taxon>Campylobacterota</taxon>
        <taxon>Epsilonproteobacteria</taxon>
        <taxon>Campylobacterales</taxon>
        <taxon>Helicobacteraceae</taxon>
        <taxon>Helicobacter</taxon>
    </lineage>
</organism>
<sequence length="237" mass="26926">MTNPPLYEGKAKKLYATSNPSQLLLSYKDEATAFNGAKKETIAGKGELNNRISNLVMQELHKHHINTHLIQELNHTDSLVKKLKMFPLEVIVRNISAGSLVKKLGVSEGKVFDSPILEFCYKNDDLGDPMINTYHIIALNLATQEEIESISALALQINEILRPYFAKLQIQLVDFKLEFGIDDEGKICLGDEISPDTCRFWEMQTKEKLDKDRFREDLGNLTESYRVVLEKILSKGQ</sequence>
<evidence type="ECO:0000256" key="4">
    <source>
        <dbReference type="ARBA" id="ARBA00022741"/>
    </source>
</evidence>
<dbReference type="InterPro" id="IPR033934">
    <property type="entry name" value="SAICAR_synt_PurC"/>
</dbReference>
<dbReference type="Gene3D" id="3.30.470.20">
    <property type="entry name" value="ATP-grasp fold, B domain"/>
    <property type="match status" value="1"/>
</dbReference>
<keyword evidence="3 8" id="KW-0436">Ligase</keyword>
<dbReference type="PROSITE" id="PS01057">
    <property type="entry name" value="SAICAR_SYNTHETASE_1"/>
    <property type="match status" value="1"/>
</dbReference>
<dbReference type="GO" id="GO:0009236">
    <property type="term" value="P:cobalamin biosynthetic process"/>
    <property type="evidence" value="ECO:0007669"/>
    <property type="project" value="InterPro"/>
</dbReference>
<evidence type="ECO:0000256" key="5">
    <source>
        <dbReference type="ARBA" id="ARBA00022755"/>
    </source>
</evidence>
<dbReference type="AlphaFoldDB" id="A0A1B1U5N7"/>
<dbReference type="GO" id="GO:0004639">
    <property type="term" value="F:phosphoribosylaminoimidazolesuccinocarboxamide synthase activity"/>
    <property type="evidence" value="ECO:0007669"/>
    <property type="project" value="UniProtKB-UniRule"/>
</dbReference>
<name>A0A1B1U5N7_9HELI</name>
<dbReference type="Gene3D" id="3.30.200.20">
    <property type="entry name" value="Phosphorylase Kinase, domain 1"/>
    <property type="match status" value="1"/>
</dbReference>
<evidence type="ECO:0000256" key="1">
    <source>
        <dbReference type="ARBA" id="ARBA00004672"/>
    </source>
</evidence>
<evidence type="ECO:0000256" key="3">
    <source>
        <dbReference type="ARBA" id="ARBA00022598"/>
    </source>
</evidence>
<dbReference type="FunFam" id="3.30.470.20:FF:000006">
    <property type="entry name" value="Phosphoribosylaminoimidazole-succinocarboxamide synthase"/>
    <property type="match status" value="1"/>
</dbReference>
<evidence type="ECO:0000256" key="7">
    <source>
        <dbReference type="ARBA" id="ARBA00048475"/>
    </source>
</evidence>
<dbReference type="EC" id="6.3.2.6" evidence="8"/>
<dbReference type="PANTHER" id="PTHR43599">
    <property type="entry name" value="MULTIFUNCTIONAL PROTEIN ADE2"/>
    <property type="match status" value="1"/>
</dbReference>
<dbReference type="InterPro" id="IPR028923">
    <property type="entry name" value="SAICAR_synt/ADE2_N"/>
</dbReference>
<comment type="pathway">
    <text evidence="1 8">Purine metabolism; IMP biosynthesis via de novo pathway; 5-amino-1-(5-phospho-D-ribosyl)imidazole-4-carboxamide from 5-amino-1-(5-phospho-D-ribosyl)imidazole-4-carboxylate: step 1/2.</text>
</comment>
<evidence type="ECO:0000256" key="8">
    <source>
        <dbReference type="HAMAP-Rule" id="MF_00137"/>
    </source>
</evidence>
<dbReference type="PANTHER" id="PTHR43599:SF3">
    <property type="entry name" value="SI:DKEY-6E2.2"/>
    <property type="match status" value="1"/>
</dbReference>
<dbReference type="GO" id="GO:0005524">
    <property type="term" value="F:ATP binding"/>
    <property type="evidence" value="ECO:0007669"/>
    <property type="project" value="UniProtKB-KW"/>
</dbReference>
<dbReference type="InterPro" id="IPR018236">
    <property type="entry name" value="SAICAR_synthetase_CS"/>
</dbReference>
<dbReference type="CDD" id="cd01415">
    <property type="entry name" value="SAICAR_synt_PurC"/>
    <property type="match status" value="1"/>
</dbReference>
<keyword evidence="5 8" id="KW-0658">Purine biosynthesis</keyword>
<dbReference type="InterPro" id="IPR001636">
    <property type="entry name" value="SAICAR_synth"/>
</dbReference>
<protein>
    <recommendedName>
        <fullName evidence="8">Phosphoribosylaminoimidazole-succinocarboxamide synthase</fullName>
        <ecNumber evidence="8">6.3.2.6</ecNumber>
    </recommendedName>
    <alternativeName>
        <fullName evidence="8">SAICAR synthetase</fullName>
    </alternativeName>
</protein>
<feature type="domain" description="SAICAR synthetase/ADE2 N-terminal" evidence="9">
    <location>
        <begin position="6"/>
        <end position="231"/>
    </location>
</feature>
<proteinExistence type="inferred from homology"/>
<dbReference type="STRING" id="222136.BBW65_04140"/>
<evidence type="ECO:0000313" key="10">
    <source>
        <dbReference type="EMBL" id="ANV98041.1"/>
    </source>
</evidence>
<dbReference type="SUPFAM" id="SSF56104">
    <property type="entry name" value="SAICAR synthase-like"/>
    <property type="match status" value="1"/>
</dbReference>
<dbReference type="HAMAP" id="MF_00137">
    <property type="entry name" value="SAICAR_synth"/>
    <property type="match status" value="1"/>
</dbReference>
<keyword evidence="6 8" id="KW-0067">ATP-binding</keyword>
<dbReference type="RefSeq" id="WP_066340134.1">
    <property type="nucleotide sequence ID" value="NZ_CP016503.1"/>
</dbReference>
<dbReference type="Pfam" id="PF01259">
    <property type="entry name" value="SAICAR_synt"/>
    <property type="match status" value="1"/>
</dbReference>
<evidence type="ECO:0000259" key="9">
    <source>
        <dbReference type="Pfam" id="PF01259"/>
    </source>
</evidence>
<dbReference type="NCBIfam" id="TIGR00081">
    <property type="entry name" value="purC"/>
    <property type="match status" value="1"/>
</dbReference>
<keyword evidence="11" id="KW-1185">Reference proteome</keyword>
<comment type="catalytic activity">
    <reaction evidence="7 8">
        <text>5-amino-1-(5-phospho-D-ribosyl)imidazole-4-carboxylate + L-aspartate + ATP = (2S)-2-[5-amino-1-(5-phospho-beta-D-ribosyl)imidazole-4-carboxamido]succinate + ADP + phosphate + 2 H(+)</text>
        <dbReference type="Rhea" id="RHEA:22628"/>
        <dbReference type="ChEBI" id="CHEBI:15378"/>
        <dbReference type="ChEBI" id="CHEBI:29991"/>
        <dbReference type="ChEBI" id="CHEBI:30616"/>
        <dbReference type="ChEBI" id="CHEBI:43474"/>
        <dbReference type="ChEBI" id="CHEBI:58443"/>
        <dbReference type="ChEBI" id="CHEBI:77657"/>
        <dbReference type="ChEBI" id="CHEBI:456216"/>
        <dbReference type="EC" id="6.3.2.6"/>
    </reaction>
</comment>
<dbReference type="GO" id="GO:0006189">
    <property type="term" value="P:'de novo' IMP biosynthetic process"/>
    <property type="evidence" value="ECO:0007669"/>
    <property type="project" value="UniProtKB-UniRule"/>
</dbReference>
<comment type="similarity">
    <text evidence="2 8">Belongs to the SAICAR synthetase family.</text>
</comment>
<accession>A0A1B1U5N7</accession>